<evidence type="ECO:0000259" key="4">
    <source>
        <dbReference type="PROSITE" id="PS01124"/>
    </source>
</evidence>
<reference evidence="5" key="1">
    <citation type="submission" date="2021-10" db="EMBL/GenBank/DDBJ databases">
        <title>Loktanella gaetbuli sp. nov., isolated from a tidal flat.</title>
        <authorList>
            <person name="Park S."/>
            <person name="Yoon J.-H."/>
        </authorList>
    </citation>
    <scope>NUCLEOTIDE SEQUENCE</scope>
    <source>
        <strain evidence="5">TSTF-M6</strain>
    </source>
</reference>
<dbReference type="SUPFAM" id="SSF51215">
    <property type="entry name" value="Regulatory protein AraC"/>
    <property type="match status" value="1"/>
</dbReference>
<dbReference type="InterPro" id="IPR018060">
    <property type="entry name" value="HTH_AraC"/>
</dbReference>
<name>A0ABS8BPY9_9RHOB</name>
<evidence type="ECO:0000256" key="1">
    <source>
        <dbReference type="ARBA" id="ARBA00023015"/>
    </source>
</evidence>
<feature type="domain" description="HTH araC/xylS-type" evidence="4">
    <location>
        <begin position="177"/>
        <end position="275"/>
    </location>
</feature>
<keyword evidence="1" id="KW-0805">Transcription regulation</keyword>
<evidence type="ECO:0000256" key="2">
    <source>
        <dbReference type="ARBA" id="ARBA00023125"/>
    </source>
</evidence>
<dbReference type="SUPFAM" id="SSF46689">
    <property type="entry name" value="Homeodomain-like"/>
    <property type="match status" value="1"/>
</dbReference>
<gene>
    <name evidence="5" type="ORF">LGQ03_00855</name>
</gene>
<keyword evidence="2" id="KW-0238">DNA-binding</keyword>
<organism evidence="5 6">
    <name type="scientific">Loktanella gaetbuli</name>
    <dbReference type="NCBI Taxonomy" id="2881335"/>
    <lineage>
        <taxon>Bacteria</taxon>
        <taxon>Pseudomonadati</taxon>
        <taxon>Pseudomonadota</taxon>
        <taxon>Alphaproteobacteria</taxon>
        <taxon>Rhodobacterales</taxon>
        <taxon>Roseobacteraceae</taxon>
        <taxon>Loktanella</taxon>
    </lineage>
</organism>
<dbReference type="PRINTS" id="PR00032">
    <property type="entry name" value="HTHARAC"/>
</dbReference>
<sequence length="285" mass="31657">MSHIASLIPSQPPDSALALQPIGGATQANRWRTEAMRSHATPRLLFIARGQGRIIIQGLTHGYFANNLIYIPARTMYGFEAGPTVFGHLLTLPRAMASEWPSEAVHLRLRDVMAQKEFLTLFDGLERELSSDRQHARRAAHYQTGLLAVFFARQIDNQRNTGPDVDRRNSSAARLVAAYTDLIERHFPTDKGIADYAATLGVTATHLTRCCRQTSGQSALTLLSDRRHYEACRMLRETRAPIADVAQVAGYGSAAYFSRVFQARAGQTPSAFRKSVPEQRRAGKH</sequence>
<dbReference type="Proteomes" id="UP001138961">
    <property type="component" value="Unassembled WGS sequence"/>
</dbReference>
<dbReference type="RefSeq" id="WP_090159258.1">
    <property type="nucleotide sequence ID" value="NZ_JAJATZ010000001.1"/>
</dbReference>
<keyword evidence="3" id="KW-0804">Transcription</keyword>
<dbReference type="PROSITE" id="PS01124">
    <property type="entry name" value="HTH_ARAC_FAMILY_2"/>
    <property type="match status" value="1"/>
</dbReference>
<dbReference type="SMART" id="SM00342">
    <property type="entry name" value="HTH_ARAC"/>
    <property type="match status" value="1"/>
</dbReference>
<dbReference type="InterPro" id="IPR009057">
    <property type="entry name" value="Homeodomain-like_sf"/>
</dbReference>
<dbReference type="InterPro" id="IPR037923">
    <property type="entry name" value="HTH-like"/>
</dbReference>
<accession>A0ABS8BPY9</accession>
<evidence type="ECO:0000313" key="5">
    <source>
        <dbReference type="EMBL" id="MCB5197780.1"/>
    </source>
</evidence>
<comment type="caution">
    <text evidence="5">The sequence shown here is derived from an EMBL/GenBank/DDBJ whole genome shotgun (WGS) entry which is preliminary data.</text>
</comment>
<dbReference type="PANTHER" id="PTHR43280:SF32">
    <property type="entry name" value="TRANSCRIPTIONAL REGULATORY PROTEIN"/>
    <property type="match status" value="1"/>
</dbReference>
<dbReference type="Pfam" id="PF12833">
    <property type="entry name" value="HTH_18"/>
    <property type="match status" value="1"/>
</dbReference>
<evidence type="ECO:0000313" key="6">
    <source>
        <dbReference type="Proteomes" id="UP001138961"/>
    </source>
</evidence>
<protein>
    <submittedName>
        <fullName evidence="5">AraC family transcriptional regulator</fullName>
    </submittedName>
</protein>
<evidence type="ECO:0000256" key="3">
    <source>
        <dbReference type="ARBA" id="ARBA00023163"/>
    </source>
</evidence>
<dbReference type="Gene3D" id="1.10.10.60">
    <property type="entry name" value="Homeodomain-like"/>
    <property type="match status" value="1"/>
</dbReference>
<proteinExistence type="predicted"/>
<keyword evidence="6" id="KW-1185">Reference proteome</keyword>
<dbReference type="EMBL" id="JAJATZ010000001">
    <property type="protein sequence ID" value="MCB5197780.1"/>
    <property type="molecule type" value="Genomic_DNA"/>
</dbReference>
<dbReference type="PANTHER" id="PTHR43280">
    <property type="entry name" value="ARAC-FAMILY TRANSCRIPTIONAL REGULATOR"/>
    <property type="match status" value="1"/>
</dbReference>
<dbReference type="InterPro" id="IPR020449">
    <property type="entry name" value="Tscrpt_reg_AraC-type_HTH"/>
</dbReference>